<evidence type="ECO:0000313" key="2">
    <source>
        <dbReference type="EMBL" id="MRD49388.1"/>
    </source>
</evidence>
<evidence type="ECO:0000313" key="3">
    <source>
        <dbReference type="Proteomes" id="UP000487350"/>
    </source>
</evidence>
<dbReference type="Pfam" id="PF07996">
    <property type="entry name" value="T4SS"/>
    <property type="match status" value="1"/>
</dbReference>
<dbReference type="RefSeq" id="WP_153586696.1">
    <property type="nucleotide sequence ID" value="NZ_WJBU01000023.1"/>
</dbReference>
<organism evidence="2 3">
    <name type="scientific">Caenimonas koreensis DSM 17982</name>
    <dbReference type="NCBI Taxonomy" id="1121255"/>
    <lineage>
        <taxon>Bacteria</taxon>
        <taxon>Pseudomonadati</taxon>
        <taxon>Pseudomonadota</taxon>
        <taxon>Betaproteobacteria</taxon>
        <taxon>Burkholderiales</taxon>
        <taxon>Comamonadaceae</taxon>
        <taxon>Caenimonas</taxon>
    </lineage>
</organism>
<dbReference type="OrthoDB" id="9780974at2"/>
<sequence length="220" mass="24166">MKFFRFIDRVKAVLGALVLVAAGAAHAQIPVTDVASVTTQVSNQVESIAKWVQQFNQMQQQITQFQQQYTAITGARGMGGLLDNPALRSALPSDWQSIITQVKSTAAYATERQKYPTFPNLPKTTALYDVVAAQNATMSDLYAKSNGRLQQIQSLMGQIDSASDPAAKQDLANRLISEQNNIQATNNLVTILQRTQKQELEVASQQAVKELSCKEFKNCS</sequence>
<reference evidence="2 3" key="1">
    <citation type="submission" date="2019-11" db="EMBL/GenBank/DDBJ databases">
        <title>Caenimonas koreensis gen. nov., sp. nov., isolated from activated sludge.</title>
        <authorList>
            <person name="Seung H.R."/>
        </authorList>
    </citation>
    <scope>NUCLEOTIDE SEQUENCE [LARGE SCALE GENOMIC DNA]</scope>
    <source>
        <strain evidence="2 3">EMB320</strain>
    </source>
</reference>
<feature type="chain" id="PRO_5032849534" description="Type IV secretion system protein VirB5" evidence="1">
    <location>
        <begin position="28"/>
        <end position="220"/>
    </location>
</feature>
<dbReference type="InterPro" id="IPR023220">
    <property type="entry name" value="T4SS_VirB5-domain"/>
</dbReference>
<accession>A0A844B3N4</accession>
<dbReference type="CDD" id="cd14262">
    <property type="entry name" value="VirB5_like"/>
    <property type="match status" value="1"/>
</dbReference>
<evidence type="ECO:0008006" key="4">
    <source>
        <dbReference type="Google" id="ProtNLM"/>
    </source>
</evidence>
<feature type="signal peptide" evidence="1">
    <location>
        <begin position="1"/>
        <end position="27"/>
    </location>
</feature>
<comment type="caution">
    <text evidence="2">The sequence shown here is derived from an EMBL/GenBank/DDBJ whole genome shotgun (WGS) entry which is preliminary data.</text>
</comment>
<dbReference type="EMBL" id="WJBU01000023">
    <property type="protein sequence ID" value="MRD49388.1"/>
    <property type="molecule type" value="Genomic_DNA"/>
</dbReference>
<protein>
    <recommendedName>
        <fullName evidence="4">Type IV secretion system protein VirB5</fullName>
    </recommendedName>
</protein>
<keyword evidence="1" id="KW-0732">Signal</keyword>
<dbReference type="AlphaFoldDB" id="A0A844B3N4"/>
<proteinExistence type="predicted"/>
<dbReference type="SUPFAM" id="SSF101082">
    <property type="entry name" value="Typo IV secretion system protein TraC"/>
    <property type="match status" value="1"/>
</dbReference>
<dbReference type="InterPro" id="IPR014158">
    <property type="entry name" value="T4SS_VirB5"/>
</dbReference>
<dbReference type="Proteomes" id="UP000487350">
    <property type="component" value="Unassembled WGS sequence"/>
</dbReference>
<name>A0A844B3N4_9BURK</name>
<gene>
    <name evidence="2" type="ORF">GHT07_19095</name>
</gene>
<evidence type="ECO:0000256" key="1">
    <source>
        <dbReference type="SAM" id="SignalP"/>
    </source>
</evidence>
<dbReference type="Gene3D" id="1.20.58.430">
    <property type="entry name" value="Type IV secretion system, VirB5-domain"/>
    <property type="match status" value="1"/>
</dbReference>
<keyword evidence="3" id="KW-1185">Reference proteome</keyword>